<dbReference type="RefSeq" id="WP_096426310.1">
    <property type="nucleotide sequence ID" value="NZ_AP015029.1"/>
</dbReference>
<organism evidence="1 2">
    <name type="scientific">Pseudomonas putida</name>
    <name type="common">Arthrobacter siderocapsulatus</name>
    <dbReference type="NCBI Taxonomy" id="303"/>
    <lineage>
        <taxon>Bacteria</taxon>
        <taxon>Pseudomonadati</taxon>
        <taxon>Pseudomonadota</taxon>
        <taxon>Gammaproteobacteria</taxon>
        <taxon>Pseudomonadales</taxon>
        <taxon>Pseudomonadaceae</taxon>
        <taxon>Pseudomonas</taxon>
    </lineage>
</organism>
<dbReference type="Proteomes" id="UP000218731">
    <property type="component" value="Chromosome 1"/>
</dbReference>
<evidence type="ECO:0000313" key="1">
    <source>
        <dbReference type="EMBL" id="BAW23996.1"/>
    </source>
</evidence>
<dbReference type="EMBL" id="AP015029">
    <property type="protein sequence ID" value="BAW23996.1"/>
    <property type="molecule type" value="Genomic_DNA"/>
</dbReference>
<proteinExistence type="predicted"/>
<evidence type="ECO:0000313" key="2">
    <source>
        <dbReference type="Proteomes" id="UP000218731"/>
    </source>
</evidence>
<reference evidence="1 2" key="1">
    <citation type="submission" date="2015-11" db="EMBL/GenBank/DDBJ databases">
        <title>Complete genome sequencing of a biphenyl-degrading bacterium, Pseudomonas putida KF715 (=NBRC110667).</title>
        <authorList>
            <person name="Suenaga H."/>
            <person name="Fujihara N."/>
            <person name="Watanabe T."/>
            <person name="Hirose J."/>
            <person name="Kimura N."/>
            <person name="Yamazoe A."/>
            <person name="Hosoyama A."/>
            <person name="Shimodaira J."/>
            <person name="Furukawa K."/>
        </authorList>
    </citation>
    <scope>NUCLEOTIDE SEQUENCE [LARGE SCALE GENOMIC DNA]</scope>
    <source>
        <strain evidence="1 2">KF715</strain>
    </source>
</reference>
<accession>A0A1L7NEU4</accession>
<sequence length="102" mass="11709">MSEIHVELDQKVVGLTPAILAKAFWAMEDTQQAKFFDELAKVIEADHVKNPSSYSYGELQWCYLKDVLRRPGMERANKMHMALSAFAFDFWSRKPDGAREGL</sequence>
<protein>
    <submittedName>
        <fullName evidence="1">Uncharacterized protein</fullName>
    </submittedName>
</protein>
<gene>
    <name evidence="1" type="ORF">KF715C_ch34230</name>
</gene>
<name>A0A1L7NEU4_PSEPU</name>
<dbReference type="AlphaFoldDB" id="A0A1L7NEU4"/>